<evidence type="ECO:0000256" key="8">
    <source>
        <dbReference type="ARBA" id="ARBA00022989"/>
    </source>
</evidence>
<dbReference type="PROSITE" id="PS50939">
    <property type="entry name" value="CYTOCHROME_B561"/>
    <property type="match status" value="1"/>
</dbReference>
<keyword evidence="3" id="KW-0813">Transport</keyword>
<dbReference type="SUPFAM" id="SSF55856">
    <property type="entry name" value="Cytochrome b5-like heme/steroid binding domain"/>
    <property type="match status" value="1"/>
</dbReference>
<evidence type="ECO:0000256" key="3">
    <source>
        <dbReference type="ARBA" id="ARBA00022448"/>
    </source>
</evidence>
<evidence type="ECO:0000256" key="6">
    <source>
        <dbReference type="ARBA" id="ARBA00022827"/>
    </source>
</evidence>
<evidence type="ECO:0000256" key="1">
    <source>
        <dbReference type="ARBA" id="ARBA00001974"/>
    </source>
</evidence>
<dbReference type="GO" id="GO:0020037">
    <property type="term" value="F:heme binding"/>
    <property type="evidence" value="ECO:0007669"/>
    <property type="project" value="InterPro"/>
</dbReference>
<dbReference type="CDD" id="cd08760">
    <property type="entry name" value="Cyt_b561_FRRS1_like"/>
    <property type="match status" value="1"/>
</dbReference>
<keyword evidence="13" id="KW-0732">Signal</keyword>
<evidence type="ECO:0000313" key="15">
    <source>
        <dbReference type="EMBL" id="CAG9332730.1"/>
    </source>
</evidence>
<dbReference type="InterPro" id="IPR008333">
    <property type="entry name" value="Cbr1-like_FAD-bd_dom"/>
</dbReference>
<protein>
    <recommendedName>
        <fullName evidence="14">Cytochrome b561 domain-containing protein</fullName>
    </recommendedName>
</protein>
<feature type="binding site" evidence="11">
    <location>
        <position position="572"/>
    </location>
    <ligand>
        <name>FAD</name>
        <dbReference type="ChEBI" id="CHEBI:57692"/>
    </ligand>
</feature>
<sequence>MKQLWLAFFLLVAFVNSKPVSVMLSKYMNMSWEFIDDEVYMNFQCAAGWCGIGFARTMFGCDYIIIRADNQNPLELWDQYSGTHLTPPNDEDLGGKNDLVYVSGGFIPTTNNTSVRSSGIIDVTFKRKQNTGDKFDAVLYPGITYETNFAYRFEDSEYVQPDYFECTKLTFSVAQDGFKQSPLSHTTHNMEHHGFTVSFFWVVSLPLAVLVARYCKQYWWWYYVHLILAGSTVFATLIASAEAFKFHEQAFTTYDKINRFHSRLGFSLASLVVVQGLTGVLLRFFQNYTKNFGMTRQARRVHRVVGYSMLMVGLINCHYGWELYDDMILFPYWAMISVIVFGYLMFEFRYQFSHYFKIFAQPKWNLPVMTHQEAIKLIKEDKQELMFIDEFVIDIKKFKSSHPAGSYLLTASIGQDAGKFIAGCTSFDGWMMPYKHSRHALTIARSLAIAEIPYPQNFLLTSKSSQNESQEYMKWTVTQKELVSQGMYLLELSSDYYKMNTVCQSLSNIGKHFRVTGLHKGEEIFKYYSAIFCSFSDWAQEANEKGFTTKSYPKTKPGSIQFVIKLYEKGKMSQFMYSQNIGSQIILKGPLGTGLCLSQLKGHYLAFAGGTGIIPFLDLVYYIWKDAITNQDYFAPASSNTQRVNHFSLKIYIAFKNEEVAFAHDLFKATSELVGEKVLKVFYKTSSTEKSQAPVIIKSLIDDEIDLAWICGPSGFDRFVHDTLVEGGLDNHKIMIL</sequence>
<dbReference type="PROSITE" id="PS00191">
    <property type="entry name" value="CYTOCHROME_B5_1"/>
    <property type="match status" value="1"/>
</dbReference>
<dbReference type="Pfam" id="PF00970">
    <property type="entry name" value="FAD_binding_6"/>
    <property type="match status" value="1"/>
</dbReference>
<dbReference type="SMART" id="SM00665">
    <property type="entry name" value="B561"/>
    <property type="match status" value="1"/>
</dbReference>
<feature type="transmembrane region" description="Helical" evidence="12">
    <location>
        <begin position="304"/>
        <end position="321"/>
    </location>
</feature>
<keyword evidence="8 12" id="KW-1133">Transmembrane helix</keyword>
<evidence type="ECO:0000256" key="9">
    <source>
        <dbReference type="ARBA" id="ARBA00023002"/>
    </source>
</evidence>
<feature type="transmembrane region" description="Helical" evidence="12">
    <location>
        <begin position="219"/>
        <end position="244"/>
    </location>
</feature>
<dbReference type="EMBL" id="CAJZBQ010000055">
    <property type="protein sequence ID" value="CAG9332730.1"/>
    <property type="molecule type" value="Genomic_DNA"/>
</dbReference>
<feature type="chain" id="PRO_5043403862" description="Cytochrome b561 domain-containing protein" evidence="13">
    <location>
        <begin position="18"/>
        <end position="737"/>
    </location>
</feature>
<dbReference type="InterPro" id="IPR039261">
    <property type="entry name" value="FNR_nucleotide-bd"/>
</dbReference>
<dbReference type="InterPro" id="IPR036400">
    <property type="entry name" value="Cyt_B5-like_heme/steroid_sf"/>
</dbReference>
<dbReference type="Pfam" id="PF03351">
    <property type="entry name" value="DOMON"/>
    <property type="match status" value="1"/>
</dbReference>
<dbReference type="InterPro" id="IPR006593">
    <property type="entry name" value="Cyt_b561/ferric_Rdtase_TM"/>
</dbReference>
<keyword evidence="4 11" id="KW-0285">Flavoprotein</keyword>
<reference evidence="15" key="1">
    <citation type="submission" date="2021-09" db="EMBL/GenBank/DDBJ databases">
        <authorList>
            <consortium name="AG Swart"/>
            <person name="Singh M."/>
            <person name="Singh A."/>
            <person name="Seah K."/>
            <person name="Emmerich C."/>
        </authorList>
    </citation>
    <scope>NUCLEOTIDE SEQUENCE</scope>
    <source>
        <strain evidence="15">ATCC30299</strain>
    </source>
</reference>
<dbReference type="Pfam" id="PF03188">
    <property type="entry name" value="Cytochrom_B561"/>
    <property type="match status" value="1"/>
</dbReference>
<accession>A0AAU9KAU8</accession>
<evidence type="ECO:0000313" key="16">
    <source>
        <dbReference type="Proteomes" id="UP001162131"/>
    </source>
</evidence>
<dbReference type="InterPro" id="IPR017938">
    <property type="entry name" value="Riboflavin_synthase-like_b-brl"/>
</dbReference>
<dbReference type="InterPro" id="IPR045266">
    <property type="entry name" value="DOH_DOMON"/>
</dbReference>
<evidence type="ECO:0000256" key="11">
    <source>
        <dbReference type="PIRSR" id="PIRSR601834-1"/>
    </source>
</evidence>
<dbReference type="Proteomes" id="UP001162131">
    <property type="component" value="Unassembled WGS sequence"/>
</dbReference>
<comment type="subcellular location">
    <subcellularLocation>
        <location evidence="2">Membrane</location>
    </subcellularLocation>
</comment>
<dbReference type="GO" id="GO:0071949">
    <property type="term" value="F:FAD binding"/>
    <property type="evidence" value="ECO:0007669"/>
    <property type="project" value="TreeGrafter"/>
</dbReference>
<dbReference type="PANTHER" id="PTHR19370">
    <property type="entry name" value="NADH-CYTOCHROME B5 REDUCTASE"/>
    <property type="match status" value="1"/>
</dbReference>
<feature type="signal peptide" evidence="13">
    <location>
        <begin position="1"/>
        <end position="17"/>
    </location>
</feature>
<feature type="binding site" evidence="11">
    <location>
        <position position="565"/>
    </location>
    <ligand>
        <name>FAD</name>
        <dbReference type="ChEBI" id="CHEBI:57692"/>
    </ligand>
</feature>
<evidence type="ECO:0000256" key="2">
    <source>
        <dbReference type="ARBA" id="ARBA00004370"/>
    </source>
</evidence>
<dbReference type="InterPro" id="IPR018506">
    <property type="entry name" value="Cyt_B5_heme-BS"/>
</dbReference>
<dbReference type="SUPFAM" id="SSF52343">
    <property type="entry name" value="Ferredoxin reductase-like, C-terminal NADP-linked domain"/>
    <property type="match status" value="1"/>
</dbReference>
<feature type="transmembrane region" description="Helical" evidence="12">
    <location>
        <begin position="193"/>
        <end position="212"/>
    </location>
</feature>
<comment type="cofactor">
    <cofactor evidence="1 11">
        <name>FAD</name>
        <dbReference type="ChEBI" id="CHEBI:57692"/>
    </cofactor>
</comment>
<feature type="binding site" evidence="11">
    <location>
        <position position="571"/>
    </location>
    <ligand>
        <name>FAD</name>
        <dbReference type="ChEBI" id="CHEBI:57692"/>
    </ligand>
</feature>
<dbReference type="Gene3D" id="1.20.120.1770">
    <property type="match status" value="1"/>
</dbReference>
<evidence type="ECO:0000259" key="14">
    <source>
        <dbReference type="PROSITE" id="PS50939"/>
    </source>
</evidence>
<dbReference type="Gene3D" id="3.40.50.80">
    <property type="entry name" value="Nucleotide-binding domain of ferredoxin-NADP reductase (FNR) module"/>
    <property type="match status" value="1"/>
</dbReference>
<dbReference type="SUPFAM" id="SSF63380">
    <property type="entry name" value="Riboflavin synthase domain-like"/>
    <property type="match status" value="1"/>
</dbReference>
<evidence type="ECO:0000256" key="5">
    <source>
        <dbReference type="ARBA" id="ARBA00022692"/>
    </source>
</evidence>
<dbReference type="PANTHER" id="PTHR19370:SF185">
    <property type="entry name" value="NADH-CYTOCHROME B5 REDUCTASE"/>
    <property type="match status" value="1"/>
</dbReference>
<feature type="transmembrane region" description="Helical" evidence="12">
    <location>
        <begin position="264"/>
        <end position="284"/>
    </location>
</feature>
<dbReference type="InterPro" id="IPR001834">
    <property type="entry name" value="CBR-like"/>
</dbReference>
<evidence type="ECO:0000256" key="10">
    <source>
        <dbReference type="ARBA" id="ARBA00023136"/>
    </source>
</evidence>
<evidence type="ECO:0000256" key="12">
    <source>
        <dbReference type="SAM" id="Phobius"/>
    </source>
</evidence>
<keyword evidence="7" id="KW-0249">Electron transport</keyword>
<feature type="domain" description="Cytochrome b561" evidence="14">
    <location>
        <begin position="155"/>
        <end position="355"/>
    </location>
</feature>
<keyword evidence="16" id="KW-1185">Reference proteome</keyword>
<keyword evidence="9" id="KW-0560">Oxidoreductase</keyword>
<keyword evidence="5 12" id="KW-0812">Transmembrane</keyword>
<organism evidence="15 16">
    <name type="scientific">Blepharisma stoltei</name>
    <dbReference type="NCBI Taxonomy" id="1481888"/>
    <lineage>
        <taxon>Eukaryota</taxon>
        <taxon>Sar</taxon>
        <taxon>Alveolata</taxon>
        <taxon>Ciliophora</taxon>
        <taxon>Postciliodesmatophora</taxon>
        <taxon>Heterotrichea</taxon>
        <taxon>Heterotrichida</taxon>
        <taxon>Blepharismidae</taxon>
        <taxon>Blepharisma</taxon>
    </lineage>
</organism>
<dbReference type="GO" id="GO:0016020">
    <property type="term" value="C:membrane"/>
    <property type="evidence" value="ECO:0007669"/>
    <property type="project" value="UniProtKB-SubCell"/>
</dbReference>
<dbReference type="Gene3D" id="2.40.30.10">
    <property type="entry name" value="Translation factors"/>
    <property type="match status" value="1"/>
</dbReference>
<dbReference type="AlphaFoldDB" id="A0AAU9KAU8"/>
<evidence type="ECO:0000256" key="7">
    <source>
        <dbReference type="ARBA" id="ARBA00022982"/>
    </source>
</evidence>
<dbReference type="InterPro" id="IPR005018">
    <property type="entry name" value="DOMON_domain"/>
</dbReference>
<dbReference type="CDD" id="cd09631">
    <property type="entry name" value="DOMON_DOH"/>
    <property type="match status" value="1"/>
</dbReference>
<comment type="caution">
    <text evidence="15">The sequence shown here is derived from an EMBL/GenBank/DDBJ whole genome shotgun (WGS) entry which is preliminary data.</text>
</comment>
<feature type="transmembrane region" description="Helical" evidence="12">
    <location>
        <begin position="604"/>
        <end position="624"/>
    </location>
</feature>
<gene>
    <name evidence="15" type="ORF">BSTOLATCC_MIC57022</name>
</gene>
<keyword evidence="10 12" id="KW-0472">Membrane</keyword>
<proteinExistence type="predicted"/>
<evidence type="ECO:0000256" key="4">
    <source>
        <dbReference type="ARBA" id="ARBA00022630"/>
    </source>
</evidence>
<feature type="binding site" evidence="11">
    <location>
        <position position="573"/>
    </location>
    <ligand>
        <name>FAD</name>
        <dbReference type="ChEBI" id="CHEBI:57692"/>
    </ligand>
</feature>
<name>A0AAU9KAU8_9CILI</name>
<dbReference type="GO" id="GO:0016491">
    <property type="term" value="F:oxidoreductase activity"/>
    <property type="evidence" value="ECO:0007669"/>
    <property type="project" value="UniProtKB-KW"/>
</dbReference>
<keyword evidence="6 11" id="KW-0274">FAD</keyword>
<evidence type="ECO:0000256" key="13">
    <source>
        <dbReference type="SAM" id="SignalP"/>
    </source>
</evidence>
<dbReference type="Gene3D" id="3.10.120.10">
    <property type="entry name" value="Cytochrome b5-like heme/steroid binding domain"/>
    <property type="match status" value="1"/>
</dbReference>
<feature type="transmembrane region" description="Helical" evidence="12">
    <location>
        <begin position="327"/>
        <end position="346"/>
    </location>
</feature>
<feature type="binding site" evidence="11">
    <location>
        <position position="563"/>
    </location>
    <ligand>
        <name>FAD</name>
        <dbReference type="ChEBI" id="CHEBI:57692"/>
    </ligand>
</feature>